<evidence type="ECO:0000313" key="2">
    <source>
        <dbReference type="Proteomes" id="UP001163321"/>
    </source>
</evidence>
<accession>A0ACC0W5L3</accession>
<keyword evidence="2" id="KW-1185">Reference proteome</keyword>
<evidence type="ECO:0000313" key="1">
    <source>
        <dbReference type="EMBL" id="KAI9913920.1"/>
    </source>
</evidence>
<name>A0ACC0W5L3_9STRA</name>
<organism evidence="1 2">
    <name type="scientific">Peronosclerospora sorghi</name>
    <dbReference type="NCBI Taxonomy" id="230839"/>
    <lineage>
        <taxon>Eukaryota</taxon>
        <taxon>Sar</taxon>
        <taxon>Stramenopiles</taxon>
        <taxon>Oomycota</taxon>
        <taxon>Peronosporomycetes</taxon>
        <taxon>Peronosporales</taxon>
        <taxon>Peronosporaceae</taxon>
        <taxon>Peronosclerospora</taxon>
    </lineage>
</organism>
<sequence>MTDGILLKEIQQDFLLRPYSIILLDEAHERNVNTDILIGLLSRIAPFRAQMAREEENEYEMLSTEEKATALKLLNPLKLFIMSATLRVEDFTQNTRLFPHPPPVLRVEARQYPVTIYFNKRTELENYVDEAYKKVVKIHKRLPEGGVLVFLTGQREILQLCRKLTSVYSRREQSTVARTTDYSLHEHDDVEEEADLEDIQVYGHEVDEENATYELENVSEQGADDEDDMKEDGVVP</sequence>
<gene>
    <name evidence="1" type="ORF">PsorP6_005768</name>
</gene>
<dbReference type="Proteomes" id="UP001163321">
    <property type="component" value="Chromosome 4"/>
</dbReference>
<protein>
    <submittedName>
        <fullName evidence="1">Uncharacterized protein</fullName>
    </submittedName>
</protein>
<proteinExistence type="predicted"/>
<reference evidence="1 2" key="1">
    <citation type="journal article" date="2022" name="bioRxiv">
        <title>The genome of the oomycete Peronosclerospora sorghi, a cosmopolitan pathogen of maize and sorghum, is inflated with dispersed pseudogenes.</title>
        <authorList>
            <person name="Fletcher K."/>
            <person name="Martin F."/>
            <person name="Isakeit T."/>
            <person name="Cavanaugh K."/>
            <person name="Magill C."/>
            <person name="Michelmore R."/>
        </authorList>
    </citation>
    <scope>NUCLEOTIDE SEQUENCE [LARGE SCALE GENOMIC DNA]</scope>
    <source>
        <strain evidence="1">P6</strain>
    </source>
</reference>
<comment type="caution">
    <text evidence="1">The sequence shown here is derived from an EMBL/GenBank/DDBJ whole genome shotgun (WGS) entry which is preliminary data.</text>
</comment>
<dbReference type="EMBL" id="CM047583">
    <property type="protein sequence ID" value="KAI9913920.1"/>
    <property type="molecule type" value="Genomic_DNA"/>
</dbReference>